<evidence type="ECO:0000313" key="4">
    <source>
        <dbReference type="EMBL" id="CAF2113088.1"/>
    </source>
</evidence>
<dbReference type="EMBL" id="CAJOBJ010032891">
    <property type="protein sequence ID" value="CAF4282946.1"/>
    <property type="molecule type" value="Genomic_DNA"/>
</dbReference>
<evidence type="ECO:0000313" key="2">
    <source>
        <dbReference type="EMBL" id="CAF1561398.1"/>
    </source>
</evidence>
<keyword evidence="9" id="KW-1185">Reference proteome</keyword>
<feature type="chain" id="PRO_5036412500" evidence="1">
    <location>
        <begin position="21"/>
        <end position="197"/>
    </location>
</feature>
<keyword evidence="1" id="KW-0732">Signal</keyword>
<evidence type="ECO:0000313" key="9">
    <source>
        <dbReference type="Proteomes" id="UP000663866"/>
    </source>
</evidence>
<dbReference type="Proteomes" id="UP000663856">
    <property type="component" value="Unassembled WGS sequence"/>
</dbReference>
<reference evidence="2" key="1">
    <citation type="submission" date="2021-02" db="EMBL/GenBank/DDBJ databases">
        <authorList>
            <person name="Nowell W R."/>
        </authorList>
    </citation>
    <scope>NUCLEOTIDE SEQUENCE</scope>
</reference>
<dbReference type="Proteomes" id="UP000663834">
    <property type="component" value="Unassembled WGS sequence"/>
</dbReference>
<dbReference type="EMBL" id="CAJNOV010014827">
    <property type="protein sequence ID" value="CAF1561398.1"/>
    <property type="molecule type" value="Genomic_DNA"/>
</dbReference>
<sequence>MLKTLPTLLVFTIFIKCIDSKEPIRSYVAIKNKTTTKGFIHEIAICDSQEKKILYRLKTSTSDIDTIILVDQQTKNIVANLEGIWVDGTFNVTFSIYDTKLNKWTDGTIKRIARVADDDYAIKYNNHHLNTDRRWYSKKVKLYYTTNKEYLARFRIRYRWFNWSPIKYDIQIYSNKVPDAVYFFLLTIMEHRGLSEE</sequence>
<evidence type="ECO:0000313" key="3">
    <source>
        <dbReference type="EMBL" id="CAF1613596.1"/>
    </source>
</evidence>
<gene>
    <name evidence="7" type="ORF">BYL167_LOCUS67294</name>
    <name evidence="2" type="ORF">CJN711_LOCUS31152</name>
    <name evidence="5" type="ORF">GIL414_LOCUS25059</name>
    <name evidence="3" type="ORF">KQP761_LOCUS23657</name>
    <name evidence="6" type="ORF">OVN521_LOCUS32963</name>
    <name evidence="4" type="ORF">WKI299_LOCUS22661</name>
</gene>
<dbReference type="EMBL" id="CAJOBG010029822">
    <property type="protein sequence ID" value="CAF4353168.1"/>
    <property type="molecule type" value="Genomic_DNA"/>
</dbReference>
<dbReference type="Proteomes" id="UP000681967">
    <property type="component" value="Unassembled WGS sequence"/>
</dbReference>
<dbReference type="Proteomes" id="UP000663866">
    <property type="component" value="Unassembled WGS sequence"/>
</dbReference>
<name>A0A815XR96_9BILA</name>
<dbReference type="Proteomes" id="UP000681720">
    <property type="component" value="Unassembled WGS sequence"/>
</dbReference>
<accession>A0A815XR96</accession>
<comment type="caution">
    <text evidence="2">The sequence shown here is derived from an EMBL/GenBank/DDBJ whole genome shotgun (WGS) entry which is preliminary data.</text>
</comment>
<dbReference type="EMBL" id="CAJNRF010009745">
    <property type="protein sequence ID" value="CAF2113088.1"/>
    <property type="molecule type" value="Genomic_DNA"/>
</dbReference>
<dbReference type="OrthoDB" id="9995519at2759"/>
<dbReference type="AlphaFoldDB" id="A0A815XR96"/>
<organism evidence="2 8">
    <name type="scientific">Rotaria magnacalcarata</name>
    <dbReference type="NCBI Taxonomy" id="392030"/>
    <lineage>
        <taxon>Eukaryota</taxon>
        <taxon>Metazoa</taxon>
        <taxon>Spiralia</taxon>
        <taxon>Gnathifera</taxon>
        <taxon>Rotifera</taxon>
        <taxon>Eurotatoria</taxon>
        <taxon>Bdelloidea</taxon>
        <taxon>Philodinida</taxon>
        <taxon>Philodinidae</taxon>
        <taxon>Rotaria</taxon>
    </lineage>
</organism>
<evidence type="ECO:0000313" key="8">
    <source>
        <dbReference type="Proteomes" id="UP000663855"/>
    </source>
</evidence>
<proteinExistence type="predicted"/>
<dbReference type="Proteomes" id="UP000663855">
    <property type="component" value="Unassembled WGS sequence"/>
</dbReference>
<protein>
    <submittedName>
        <fullName evidence="2">Uncharacterized protein</fullName>
    </submittedName>
</protein>
<dbReference type="EMBL" id="CAJNOW010012785">
    <property type="protein sequence ID" value="CAF1613596.1"/>
    <property type="molecule type" value="Genomic_DNA"/>
</dbReference>
<dbReference type="EMBL" id="CAJOBH010245193">
    <property type="protein sequence ID" value="CAF5122674.1"/>
    <property type="molecule type" value="Genomic_DNA"/>
</dbReference>
<evidence type="ECO:0000313" key="7">
    <source>
        <dbReference type="EMBL" id="CAF5122674.1"/>
    </source>
</evidence>
<feature type="signal peptide" evidence="1">
    <location>
        <begin position="1"/>
        <end position="20"/>
    </location>
</feature>
<evidence type="ECO:0000313" key="6">
    <source>
        <dbReference type="EMBL" id="CAF4353168.1"/>
    </source>
</evidence>
<evidence type="ECO:0000256" key="1">
    <source>
        <dbReference type="SAM" id="SignalP"/>
    </source>
</evidence>
<evidence type="ECO:0000313" key="5">
    <source>
        <dbReference type="EMBL" id="CAF4282946.1"/>
    </source>
</evidence>